<reference evidence="1" key="1">
    <citation type="submission" date="2017-12" db="EMBL/GenBank/DDBJ databases">
        <title>Insights into the successfully spreading KPC-encoding IncII plasmids.</title>
        <authorList>
            <person name="Brandt C."/>
            <person name="Pletz M.W."/>
            <person name="Makarewicz O."/>
        </authorList>
    </citation>
    <scope>NUCLEOTIDE SEQUENCE</scope>
    <source>
        <strain evidence="1">St015256/1</strain>
        <plasmid evidence="1">pUJ-83KPC</plasmid>
    </source>
</reference>
<evidence type="ECO:0000313" key="1">
    <source>
        <dbReference type="EMBL" id="AVI43483.1"/>
    </source>
</evidence>
<name>A0A2P1BP12_KLEPN</name>
<organism evidence="1">
    <name type="scientific">Klebsiella pneumoniae</name>
    <dbReference type="NCBI Taxonomy" id="573"/>
    <lineage>
        <taxon>Bacteria</taxon>
        <taxon>Pseudomonadati</taxon>
        <taxon>Pseudomonadota</taxon>
        <taxon>Gammaproteobacteria</taxon>
        <taxon>Enterobacterales</taxon>
        <taxon>Enterobacteriaceae</taxon>
        <taxon>Klebsiella/Raoultella group</taxon>
        <taxon>Klebsiella</taxon>
        <taxon>Klebsiella pneumoniae complex</taxon>
    </lineage>
</organism>
<dbReference type="EMBL" id="MG700549">
    <property type="protein sequence ID" value="AVI43483.1"/>
    <property type="molecule type" value="Genomic_DNA"/>
</dbReference>
<proteinExistence type="predicted"/>
<accession>A0A2P1BP12</accession>
<dbReference type="AlphaFoldDB" id="A0A2P1BP12"/>
<geneLocation type="plasmid" evidence="1">
    <name>pUJ-83KPC</name>
</geneLocation>
<protein>
    <submittedName>
        <fullName evidence="1">Uncharacterized protein</fullName>
    </submittedName>
</protein>
<sequence>MGIKEQVKAYIDAHPDCGMTFGTWIQAIRTVTSRIEYQRCLKEGTPAMTFTVSPWAR</sequence>
<keyword evidence="1" id="KW-0614">Plasmid</keyword>